<feature type="compositionally biased region" description="Low complexity" evidence="1">
    <location>
        <begin position="275"/>
        <end position="284"/>
    </location>
</feature>
<feature type="compositionally biased region" description="Acidic residues" evidence="1">
    <location>
        <begin position="203"/>
        <end position="212"/>
    </location>
</feature>
<keyword evidence="2" id="KW-0812">Transmembrane</keyword>
<organism evidence="3 4">
    <name type="scientific">Plantactinospora soyae</name>
    <dbReference type="NCBI Taxonomy" id="1544732"/>
    <lineage>
        <taxon>Bacteria</taxon>
        <taxon>Bacillati</taxon>
        <taxon>Actinomycetota</taxon>
        <taxon>Actinomycetes</taxon>
        <taxon>Micromonosporales</taxon>
        <taxon>Micromonosporaceae</taxon>
        <taxon>Plantactinospora</taxon>
    </lineage>
</organism>
<proteinExistence type="predicted"/>
<evidence type="ECO:0000256" key="2">
    <source>
        <dbReference type="SAM" id="Phobius"/>
    </source>
</evidence>
<evidence type="ECO:0000256" key="1">
    <source>
        <dbReference type="SAM" id="MobiDB-lite"/>
    </source>
</evidence>
<dbReference type="EMBL" id="JADBEB010000001">
    <property type="protein sequence ID" value="MBE1488188.1"/>
    <property type="molecule type" value="Genomic_DNA"/>
</dbReference>
<keyword evidence="4" id="KW-1185">Reference proteome</keyword>
<gene>
    <name evidence="3" type="ORF">H4W31_003826</name>
</gene>
<comment type="caution">
    <text evidence="3">The sequence shown here is derived from an EMBL/GenBank/DDBJ whole genome shotgun (WGS) entry which is preliminary data.</text>
</comment>
<dbReference type="AlphaFoldDB" id="A0A927R019"/>
<feature type="transmembrane region" description="Helical" evidence="2">
    <location>
        <begin position="243"/>
        <end position="265"/>
    </location>
</feature>
<keyword evidence="2" id="KW-1133">Transmembrane helix</keyword>
<feature type="compositionally biased region" description="Basic and acidic residues" evidence="1">
    <location>
        <begin position="305"/>
        <end position="315"/>
    </location>
</feature>
<feature type="region of interest" description="Disordered" evidence="1">
    <location>
        <begin position="167"/>
        <end position="235"/>
    </location>
</feature>
<accession>A0A927R019</accession>
<dbReference type="RefSeq" id="WP_192767901.1">
    <property type="nucleotide sequence ID" value="NZ_JADBEB010000001.1"/>
</dbReference>
<keyword evidence="2" id="KW-0472">Membrane</keyword>
<feature type="region of interest" description="Disordered" evidence="1">
    <location>
        <begin position="275"/>
        <end position="315"/>
    </location>
</feature>
<evidence type="ECO:0000313" key="3">
    <source>
        <dbReference type="EMBL" id="MBE1488188.1"/>
    </source>
</evidence>
<protein>
    <submittedName>
        <fullName evidence="3">Uncharacterized protein</fullName>
    </submittedName>
</protein>
<evidence type="ECO:0000313" key="4">
    <source>
        <dbReference type="Proteomes" id="UP000649753"/>
    </source>
</evidence>
<feature type="compositionally biased region" description="Low complexity" evidence="1">
    <location>
        <begin position="189"/>
        <end position="202"/>
    </location>
</feature>
<sequence length="315" mass="32935">MDRGGGGEMVVTVLRFAIRLGAVLVCATGWAALPPAPASAAPGFNTEITQLPGRFVAGRGAETVTAVVSTSLNGNCQKVRWSLVLRLQGVRPNQIEVDRVENGSFPVEVRAEGNGARLTDRQLDPGSLCRGRTVTAQYRIAVDDAASNGRITLSVEALDAGGRLLDRGSATRDVTGSARDRRRTPTPKPSRSSPTPATPTESVETEPAEDESPVLAEVPSDGEGGGADSATDRSNAAAKGNGIGLTQVGFIGGGVLLFLGVGLLFRLRSRDRAADLATAPAGPVRRGRPRYPASYQTPASAGNRRTRDVRSSPDW</sequence>
<name>A0A927R019_9ACTN</name>
<dbReference type="Proteomes" id="UP000649753">
    <property type="component" value="Unassembled WGS sequence"/>
</dbReference>
<reference evidence="3" key="1">
    <citation type="submission" date="2020-10" db="EMBL/GenBank/DDBJ databases">
        <title>Sequencing the genomes of 1000 actinobacteria strains.</title>
        <authorList>
            <person name="Klenk H.-P."/>
        </authorList>
    </citation>
    <scope>NUCLEOTIDE SEQUENCE</scope>
    <source>
        <strain evidence="3">DSM 46832</strain>
    </source>
</reference>